<dbReference type="InterPro" id="IPR016193">
    <property type="entry name" value="Cytidine_deaminase-like"/>
</dbReference>
<dbReference type="InterPro" id="IPR002125">
    <property type="entry name" value="CMP_dCMP_dom"/>
</dbReference>
<proteinExistence type="predicted"/>
<dbReference type="AlphaFoldDB" id="A0A7C8BPE0"/>
<evidence type="ECO:0000313" key="2">
    <source>
        <dbReference type="EMBL" id="KAB1633750.1"/>
    </source>
</evidence>
<comment type="caution">
    <text evidence="2">The sequence shown here is derived from an EMBL/GenBank/DDBJ whole genome shotgun (WGS) entry which is preliminary data.</text>
</comment>
<name>A0A7C8BPE0_9MICO</name>
<protein>
    <submittedName>
        <fullName evidence="2">Nucleoside deaminase</fullName>
    </submittedName>
</protein>
<dbReference type="SUPFAM" id="SSF53927">
    <property type="entry name" value="Cytidine deaminase-like"/>
    <property type="match status" value="1"/>
</dbReference>
<reference evidence="2 3" key="1">
    <citation type="submission" date="2019-09" db="EMBL/GenBank/DDBJ databases">
        <title>Phylogeny of genus Pseudoclavibacter and closely related genus.</title>
        <authorList>
            <person name="Li Y."/>
        </authorList>
    </citation>
    <scope>NUCLEOTIDE SEQUENCE [LARGE SCALE GENOMIC DNA]</scope>
    <source>
        <strain evidence="2 3">JCM 16921</strain>
    </source>
</reference>
<evidence type="ECO:0000259" key="1">
    <source>
        <dbReference type="PROSITE" id="PS51747"/>
    </source>
</evidence>
<gene>
    <name evidence="2" type="ORF">F8O02_02200</name>
</gene>
<feature type="domain" description="CMP/dCMP-type deaminase" evidence="1">
    <location>
        <begin position="30"/>
        <end position="167"/>
    </location>
</feature>
<accession>A0A7C8BPE0</accession>
<dbReference type="Pfam" id="PF00383">
    <property type="entry name" value="dCMP_cyt_deam_1"/>
    <property type="match status" value="1"/>
</dbReference>
<dbReference type="GO" id="GO:0003824">
    <property type="term" value="F:catalytic activity"/>
    <property type="evidence" value="ECO:0007669"/>
    <property type="project" value="InterPro"/>
</dbReference>
<dbReference type="OrthoDB" id="9802676at2"/>
<dbReference type="RefSeq" id="WP_158035587.1">
    <property type="nucleotide sequence ID" value="NZ_BAAAZV010000018.1"/>
</dbReference>
<keyword evidence="3" id="KW-1185">Reference proteome</keyword>
<organism evidence="2 3">
    <name type="scientific">Pseudoclavibacter caeni</name>
    <dbReference type="NCBI Taxonomy" id="908846"/>
    <lineage>
        <taxon>Bacteria</taxon>
        <taxon>Bacillati</taxon>
        <taxon>Actinomycetota</taxon>
        <taxon>Actinomycetes</taxon>
        <taxon>Micrococcales</taxon>
        <taxon>Microbacteriaceae</taxon>
        <taxon>Pseudoclavibacter</taxon>
    </lineage>
</organism>
<dbReference type="PROSITE" id="PS51747">
    <property type="entry name" value="CYT_DCMP_DEAMINASES_2"/>
    <property type="match status" value="1"/>
</dbReference>
<evidence type="ECO:0000313" key="3">
    <source>
        <dbReference type="Proteomes" id="UP000481339"/>
    </source>
</evidence>
<dbReference type="EMBL" id="WBKA01000001">
    <property type="protein sequence ID" value="KAB1633750.1"/>
    <property type="molecule type" value="Genomic_DNA"/>
</dbReference>
<dbReference type="Proteomes" id="UP000481339">
    <property type="component" value="Unassembled WGS sequence"/>
</dbReference>
<dbReference type="CDD" id="cd01285">
    <property type="entry name" value="nucleoside_deaminase"/>
    <property type="match status" value="1"/>
</dbReference>
<sequence length="195" mass="21175">MSQPVLPDHFGADLPAWVAEEVAAFAPPLTERANRITLTNVLAERNFREGSGGPFAALVYDLAEERLVSAGVNLVLSSNLSSAHAEVTALSLAQTALASWDLSAGEIELDVNWRPCAMCYGATIWAGVRVLAIAGSGDEITEYTGFNEGPMRDDWAEQMHQRGIEVLDDQAKPEAIEVFRRYRASDPLVYNPARG</sequence>
<dbReference type="Gene3D" id="3.40.140.10">
    <property type="entry name" value="Cytidine Deaminase, domain 2"/>
    <property type="match status" value="1"/>
</dbReference>